<dbReference type="PANTHER" id="PTHR12526:SF630">
    <property type="entry name" value="GLYCOSYLTRANSFERASE"/>
    <property type="match status" value="1"/>
</dbReference>
<keyword evidence="4" id="KW-1185">Reference proteome</keyword>
<proteinExistence type="predicted"/>
<protein>
    <submittedName>
        <fullName evidence="3">Glycosyltransferase family 1 protein</fullName>
    </submittedName>
</protein>
<dbReference type="RefSeq" id="WP_075866385.1">
    <property type="nucleotide sequence ID" value="NZ_BDJL01000132.1"/>
</dbReference>
<dbReference type="InterPro" id="IPR001296">
    <property type="entry name" value="Glyco_trans_1"/>
</dbReference>
<dbReference type="PANTHER" id="PTHR12526">
    <property type="entry name" value="GLYCOSYLTRANSFERASE"/>
    <property type="match status" value="1"/>
</dbReference>
<dbReference type="OrthoDB" id="9806653at2"/>
<feature type="domain" description="Glycosyltransferase subfamily 4-like N-terminal" evidence="2">
    <location>
        <begin position="17"/>
        <end position="180"/>
    </location>
</feature>
<name>A0A1L8D570_9THEO</name>
<keyword evidence="3" id="KW-0808">Transferase</keyword>
<reference evidence="4" key="1">
    <citation type="submission" date="2016-12" db="EMBL/GenBank/DDBJ databases">
        <title>Draft Genome Sequences od Carboxydothermus pertinax and islandicus, Hydrogenogenic Carboxydotrophic Bacteria.</title>
        <authorList>
            <person name="Fukuyama Y."/>
            <person name="Ohmae K."/>
            <person name="Yoneda Y."/>
            <person name="Yoshida T."/>
            <person name="Sako Y."/>
        </authorList>
    </citation>
    <scope>NUCLEOTIDE SEQUENCE [LARGE SCALE GENOMIC DNA]</scope>
    <source>
        <strain evidence="4">SET</strain>
    </source>
</reference>
<dbReference type="AlphaFoldDB" id="A0A1L8D570"/>
<dbReference type="SUPFAM" id="SSF53756">
    <property type="entry name" value="UDP-Glycosyltransferase/glycogen phosphorylase"/>
    <property type="match status" value="1"/>
</dbReference>
<dbReference type="STRING" id="661089.ciss_21540"/>
<dbReference type="Pfam" id="PF00534">
    <property type="entry name" value="Glycos_transf_1"/>
    <property type="match status" value="1"/>
</dbReference>
<dbReference type="GO" id="GO:0016757">
    <property type="term" value="F:glycosyltransferase activity"/>
    <property type="evidence" value="ECO:0007669"/>
    <property type="project" value="InterPro"/>
</dbReference>
<dbReference type="EMBL" id="BDJL01000132">
    <property type="protein sequence ID" value="GAV26221.1"/>
    <property type="molecule type" value="Genomic_DNA"/>
</dbReference>
<comment type="caution">
    <text evidence="3">The sequence shown here is derived from an EMBL/GenBank/DDBJ whole genome shotgun (WGS) entry which is preliminary data.</text>
</comment>
<evidence type="ECO:0000313" key="4">
    <source>
        <dbReference type="Proteomes" id="UP000187338"/>
    </source>
</evidence>
<dbReference type="CDD" id="cd03808">
    <property type="entry name" value="GT4_CapM-like"/>
    <property type="match status" value="1"/>
</dbReference>
<gene>
    <name evidence="3" type="ORF">ciss_21540</name>
</gene>
<evidence type="ECO:0000259" key="2">
    <source>
        <dbReference type="Pfam" id="PF13439"/>
    </source>
</evidence>
<dbReference type="InterPro" id="IPR028098">
    <property type="entry name" value="Glyco_trans_4-like_N"/>
</dbReference>
<sequence>MKKKIKLLHLITLSEAGGAQKVLHYIVSGLNPEEYDITVMAAPGGELFSWLKDYPYIKHWPLPEMEREIVLTKDFKLLLKLIGIFKKEKFDIVHCHSTKAGIVGRIAAFFARVPVRVFTVHGWVFDLNQPLLKFLFYVWAERLAGLFGSMMVTVSREDYRKGLEYKITRKEKLIYIPNGLPEIITKKGKLRKALGISDEIKIVGTVLRLAPPKDLELFLKTAEMVIKNWDRVVFVVIGDGPQKEWLREEILKKELSEKIFLLGHREDVYDLLGDFDVFTLFSRHEGLPVSILEAMAAGLPVVASKVGGIPELVYEGENGFLVDEGDPEKAFKAIISLLQDGELRFKMGKRSFEIFSENYTVEKMVSSYDCLYKKLLKDTEAVFDG</sequence>
<evidence type="ECO:0000313" key="3">
    <source>
        <dbReference type="EMBL" id="GAV26221.1"/>
    </source>
</evidence>
<dbReference type="Gene3D" id="3.40.50.2000">
    <property type="entry name" value="Glycogen Phosphorylase B"/>
    <property type="match status" value="2"/>
</dbReference>
<dbReference type="Proteomes" id="UP000187338">
    <property type="component" value="Unassembled WGS sequence"/>
</dbReference>
<dbReference type="Pfam" id="PF13439">
    <property type="entry name" value="Glyco_transf_4"/>
    <property type="match status" value="1"/>
</dbReference>
<organism evidence="3 4">
    <name type="scientific">Carboxydothermus islandicus</name>
    <dbReference type="NCBI Taxonomy" id="661089"/>
    <lineage>
        <taxon>Bacteria</taxon>
        <taxon>Bacillati</taxon>
        <taxon>Bacillota</taxon>
        <taxon>Clostridia</taxon>
        <taxon>Thermoanaerobacterales</taxon>
        <taxon>Thermoanaerobacteraceae</taxon>
        <taxon>Carboxydothermus</taxon>
    </lineage>
</organism>
<accession>A0A1L8D570</accession>
<feature type="domain" description="Glycosyl transferase family 1" evidence="1">
    <location>
        <begin position="189"/>
        <end position="351"/>
    </location>
</feature>
<evidence type="ECO:0000259" key="1">
    <source>
        <dbReference type="Pfam" id="PF00534"/>
    </source>
</evidence>